<accession>A0A210PGH3</accession>
<reference evidence="1 2" key="1">
    <citation type="journal article" date="2017" name="Nat. Ecol. Evol.">
        <title>Scallop genome provides insights into evolution of bilaterian karyotype and development.</title>
        <authorList>
            <person name="Wang S."/>
            <person name="Zhang J."/>
            <person name="Jiao W."/>
            <person name="Li J."/>
            <person name="Xun X."/>
            <person name="Sun Y."/>
            <person name="Guo X."/>
            <person name="Huan P."/>
            <person name="Dong B."/>
            <person name="Zhang L."/>
            <person name="Hu X."/>
            <person name="Sun X."/>
            <person name="Wang J."/>
            <person name="Zhao C."/>
            <person name="Wang Y."/>
            <person name="Wang D."/>
            <person name="Huang X."/>
            <person name="Wang R."/>
            <person name="Lv J."/>
            <person name="Li Y."/>
            <person name="Zhang Z."/>
            <person name="Liu B."/>
            <person name="Lu W."/>
            <person name="Hui Y."/>
            <person name="Liang J."/>
            <person name="Zhou Z."/>
            <person name="Hou R."/>
            <person name="Li X."/>
            <person name="Liu Y."/>
            <person name="Li H."/>
            <person name="Ning X."/>
            <person name="Lin Y."/>
            <person name="Zhao L."/>
            <person name="Xing Q."/>
            <person name="Dou J."/>
            <person name="Li Y."/>
            <person name="Mao J."/>
            <person name="Guo H."/>
            <person name="Dou H."/>
            <person name="Li T."/>
            <person name="Mu C."/>
            <person name="Jiang W."/>
            <person name="Fu Q."/>
            <person name="Fu X."/>
            <person name="Miao Y."/>
            <person name="Liu J."/>
            <person name="Yu Q."/>
            <person name="Li R."/>
            <person name="Liao H."/>
            <person name="Li X."/>
            <person name="Kong Y."/>
            <person name="Jiang Z."/>
            <person name="Chourrout D."/>
            <person name="Li R."/>
            <person name="Bao Z."/>
        </authorList>
    </citation>
    <scope>NUCLEOTIDE SEQUENCE [LARGE SCALE GENOMIC DNA]</scope>
    <source>
        <strain evidence="1 2">PY_sf001</strain>
    </source>
</reference>
<comment type="caution">
    <text evidence="1">The sequence shown here is derived from an EMBL/GenBank/DDBJ whole genome shotgun (WGS) entry which is preliminary data.</text>
</comment>
<dbReference type="EMBL" id="NEDP02076719">
    <property type="protein sequence ID" value="OWF35579.1"/>
    <property type="molecule type" value="Genomic_DNA"/>
</dbReference>
<sequence length="117" mass="13285">MYINALMYFSYPKSVHQCIDSTDSSSVLSLNLQPIEYLIDLRSCALFATHLSTRSRSIYRGPSQGRKIYQLHCIGSSCMRSTRGGSKIRPLAPETDMWLHQNSPFSTMIGKENHQLL</sequence>
<dbReference type="AlphaFoldDB" id="A0A210PGH3"/>
<proteinExistence type="predicted"/>
<evidence type="ECO:0000313" key="2">
    <source>
        <dbReference type="Proteomes" id="UP000242188"/>
    </source>
</evidence>
<keyword evidence="2" id="KW-1185">Reference proteome</keyword>
<protein>
    <submittedName>
        <fullName evidence="1">Uncharacterized protein</fullName>
    </submittedName>
</protein>
<dbReference type="Proteomes" id="UP000242188">
    <property type="component" value="Unassembled WGS sequence"/>
</dbReference>
<gene>
    <name evidence="1" type="ORF">KP79_PYT12950</name>
</gene>
<organism evidence="1 2">
    <name type="scientific">Mizuhopecten yessoensis</name>
    <name type="common">Japanese scallop</name>
    <name type="synonym">Patinopecten yessoensis</name>
    <dbReference type="NCBI Taxonomy" id="6573"/>
    <lineage>
        <taxon>Eukaryota</taxon>
        <taxon>Metazoa</taxon>
        <taxon>Spiralia</taxon>
        <taxon>Lophotrochozoa</taxon>
        <taxon>Mollusca</taxon>
        <taxon>Bivalvia</taxon>
        <taxon>Autobranchia</taxon>
        <taxon>Pteriomorphia</taxon>
        <taxon>Pectinida</taxon>
        <taxon>Pectinoidea</taxon>
        <taxon>Pectinidae</taxon>
        <taxon>Mizuhopecten</taxon>
    </lineage>
</organism>
<name>A0A210PGH3_MIZYE</name>
<evidence type="ECO:0000313" key="1">
    <source>
        <dbReference type="EMBL" id="OWF35579.1"/>
    </source>
</evidence>